<dbReference type="GO" id="GO:0006749">
    <property type="term" value="P:glutathione metabolic process"/>
    <property type="evidence" value="ECO:0007669"/>
    <property type="project" value="InterPro"/>
</dbReference>
<dbReference type="Gene3D" id="3.60.15.10">
    <property type="entry name" value="Ribonuclease Z/Hydroxyacylglutathione hydrolase-like"/>
    <property type="match status" value="1"/>
</dbReference>
<dbReference type="SUPFAM" id="SSF52821">
    <property type="entry name" value="Rhodanese/Cell cycle control phosphatase"/>
    <property type="match status" value="1"/>
</dbReference>
<comment type="subcellular location">
    <subcellularLocation>
        <location evidence="2">Mitochondrion</location>
    </subcellularLocation>
</comment>
<dbReference type="EMBL" id="HBGT01010561">
    <property type="protein sequence ID" value="CAD9404241.1"/>
    <property type="molecule type" value="Transcribed_RNA"/>
</dbReference>
<keyword evidence="14" id="KW-0812">Transmembrane</keyword>
<gene>
    <name evidence="16" type="ORF">FPAR1323_LOCUS5760</name>
</gene>
<dbReference type="CDD" id="cd00158">
    <property type="entry name" value="RHOD"/>
    <property type="match status" value="1"/>
</dbReference>
<dbReference type="InterPro" id="IPR001763">
    <property type="entry name" value="Rhodanese-like_dom"/>
</dbReference>
<keyword evidence="5" id="KW-0809">Transit peptide</keyword>
<evidence type="ECO:0000256" key="12">
    <source>
        <dbReference type="ARBA" id="ARBA00066686"/>
    </source>
</evidence>
<dbReference type="Gene3D" id="3.40.250.10">
    <property type="entry name" value="Rhodanese-like domain"/>
    <property type="match status" value="1"/>
</dbReference>
<comment type="cofactor">
    <cofactor evidence="1">
        <name>Fe(2+)</name>
        <dbReference type="ChEBI" id="CHEBI:29033"/>
    </cofactor>
</comment>
<keyword evidence="6" id="KW-0223">Dioxygenase</keyword>
<keyword evidence="9" id="KW-0408">Iron</keyword>
<dbReference type="FunFam" id="3.60.15.10:FF:000013">
    <property type="entry name" value="Persulfide dioxygenase ETHE1, mitochondrial"/>
    <property type="match status" value="1"/>
</dbReference>
<evidence type="ECO:0000256" key="13">
    <source>
        <dbReference type="ARBA" id="ARBA00077964"/>
    </source>
</evidence>
<keyword evidence="4" id="KW-0479">Metal-binding</keyword>
<evidence type="ECO:0000256" key="11">
    <source>
        <dbReference type="ARBA" id="ARBA00050990"/>
    </source>
</evidence>
<dbReference type="PROSITE" id="PS50206">
    <property type="entry name" value="RHODANESE_3"/>
    <property type="match status" value="1"/>
</dbReference>
<evidence type="ECO:0000256" key="7">
    <source>
        <dbReference type="ARBA" id="ARBA00022990"/>
    </source>
</evidence>
<feature type="transmembrane region" description="Helical" evidence="14">
    <location>
        <begin position="33"/>
        <end position="53"/>
    </location>
</feature>
<dbReference type="AlphaFoldDB" id="A0A7S2BRE3"/>
<evidence type="ECO:0000256" key="3">
    <source>
        <dbReference type="ARBA" id="ARBA00006759"/>
    </source>
</evidence>
<dbReference type="InterPro" id="IPR036873">
    <property type="entry name" value="Rhodanese-like_dom_sf"/>
</dbReference>
<evidence type="ECO:0000256" key="5">
    <source>
        <dbReference type="ARBA" id="ARBA00022946"/>
    </source>
</evidence>
<evidence type="ECO:0000259" key="15">
    <source>
        <dbReference type="PROSITE" id="PS50206"/>
    </source>
</evidence>
<accession>A0A7S2BRE3</accession>
<dbReference type="GO" id="GO:0046872">
    <property type="term" value="F:metal ion binding"/>
    <property type="evidence" value="ECO:0007669"/>
    <property type="project" value="UniProtKB-KW"/>
</dbReference>
<organism evidence="16">
    <name type="scientific">Florenciella parvula</name>
    <dbReference type="NCBI Taxonomy" id="236787"/>
    <lineage>
        <taxon>Eukaryota</taxon>
        <taxon>Sar</taxon>
        <taxon>Stramenopiles</taxon>
        <taxon>Ochrophyta</taxon>
        <taxon>Dictyochophyceae</taxon>
        <taxon>Florenciellales</taxon>
        <taxon>Florenciella</taxon>
    </lineage>
</organism>
<sequence>MPPQPALVAGAIGGAALGVLLSALLIKKKEDRRVVVFASALAGGALGTMRASFGGASGARKDPTKRPAEPAVADLAADPVASPERLRSALRRGALVVDVRAADSSELTNKSTAPVFEVVDGSLSAPYDKVNQTIPVGALGLLQQEKSAPLVVHCRSGARAGKAIAFLRGLGYTDLTNGGGPAVVDLREAYADAGLPWRPHNMGSVMRQLFDPKSSTFTYLLGDASTGEAILIDPCIDQIDRDLALVEELGFRLTLMLNTHCHADHITATGEIKRRFQGTSKAPKSAISAASGADADRLIVPNETIKWAGGTRSLTALATPGHTSGCMSFYDAYTGAVYTGDALLIGGCGRTDFQGGSAKTLYRSVHSQLFVLPDDTIVYPAHDYKGRLRSTIGGEKSSNPRLGGGKSVGEFVKIMADLKLSNPKMLDVAVPANLRCGVPDE</sequence>
<keyword evidence="8" id="KW-0560">Oxidoreductase</keyword>
<evidence type="ECO:0000256" key="10">
    <source>
        <dbReference type="ARBA" id="ARBA00023128"/>
    </source>
</evidence>
<keyword evidence="10" id="KW-0496">Mitochondrion</keyword>
<dbReference type="SMART" id="SM00849">
    <property type="entry name" value="Lactamase_B"/>
    <property type="match status" value="1"/>
</dbReference>
<evidence type="ECO:0000313" key="16">
    <source>
        <dbReference type="EMBL" id="CAD9404241.1"/>
    </source>
</evidence>
<proteinExistence type="inferred from homology"/>
<evidence type="ECO:0000256" key="8">
    <source>
        <dbReference type="ARBA" id="ARBA00023002"/>
    </source>
</evidence>
<dbReference type="SUPFAM" id="SSF56281">
    <property type="entry name" value="Metallo-hydrolase/oxidoreductase"/>
    <property type="match status" value="1"/>
</dbReference>
<dbReference type="PANTHER" id="PTHR43084">
    <property type="entry name" value="PERSULFIDE DIOXYGENASE ETHE1"/>
    <property type="match status" value="1"/>
</dbReference>
<protein>
    <recommendedName>
        <fullName evidence="12">persulfide dioxygenase</fullName>
        <ecNumber evidence="12">1.13.11.18</ecNumber>
    </recommendedName>
    <alternativeName>
        <fullName evidence="13">Sulfur dioxygenase ETHE1</fullName>
    </alternativeName>
</protein>
<keyword evidence="14" id="KW-1133">Transmembrane helix</keyword>
<dbReference type="InterPro" id="IPR036866">
    <property type="entry name" value="RibonucZ/Hydroxyglut_hydro"/>
</dbReference>
<evidence type="ECO:0000256" key="6">
    <source>
        <dbReference type="ARBA" id="ARBA00022964"/>
    </source>
</evidence>
<feature type="domain" description="Rhodanese" evidence="15">
    <location>
        <begin position="90"/>
        <end position="184"/>
    </location>
</feature>
<evidence type="ECO:0000256" key="1">
    <source>
        <dbReference type="ARBA" id="ARBA00001954"/>
    </source>
</evidence>
<keyword evidence="7" id="KW-0007">Acetylation</keyword>
<evidence type="ECO:0000256" key="4">
    <source>
        <dbReference type="ARBA" id="ARBA00022723"/>
    </source>
</evidence>
<keyword evidence="14" id="KW-0472">Membrane</keyword>
<dbReference type="InterPro" id="IPR044528">
    <property type="entry name" value="POD-like_MBL-fold"/>
</dbReference>
<dbReference type="InterPro" id="IPR051682">
    <property type="entry name" value="Mito_Persulfide_Diox"/>
</dbReference>
<comment type="catalytic activity">
    <reaction evidence="11">
        <text>S-sulfanylglutathione + O2 + H2O = sulfite + glutathione + 2 H(+)</text>
        <dbReference type="Rhea" id="RHEA:12981"/>
        <dbReference type="ChEBI" id="CHEBI:15377"/>
        <dbReference type="ChEBI" id="CHEBI:15378"/>
        <dbReference type="ChEBI" id="CHEBI:15379"/>
        <dbReference type="ChEBI" id="CHEBI:17359"/>
        <dbReference type="ChEBI" id="CHEBI:57925"/>
        <dbReference type="ChEBI" id="CHEBI:58905"/>
        <dbReference type="EC" id="1.13.11.18"/>
    </reaction>
</comment>
<evidence type="ECO:0000256" key="9">
    <source>
        <dbReference type="ARBA" id="ARBA00023004"/>
    </source>
</evidence>
<dbReference type="GO" id="GO:0070813">
    <property type="term" value="P:hydrogen sulfide metabolic process"/>
    <property type="evidence" value="ECO:0007669"/>
    <property type="project" value="TreeGrafter"/>
</dbReference>
<dbReference type="CDD" id="cd07724">
    <property type="entry name" value="POD-like_MBL-fold"/>
    <property type="match status" value="1"/>
</dbReference>
<evidence type="ECO:0000256" key="2">
    <source>
        <dbReference type="ARBA" id="ARBA00004173"/>
    </source>
</evidence>
<dbReference type="Pfam" id="PF00753">
    <property type="entry name" value="Lactamase_B"/>
    <property type="match status" value="1"/>
</dbReference>
<dbReference type="EC" id="1.13.11.18" evidence="12"/>
<name>A0A7S2BRE3_9STRA</name>
<dbReference type="InterPro" id="IPR001279">
    <property type="entry name" value="Metallo-B-lactamas"/>
</dbReference>
<dbReference type="GO" id="GO:0005739">
    <property type="term" value="C:mitochondrion"/>
    <property type="evidence" value="ECO:0007669"/>
    <property type="project" value="UniProtKB-SubCell"/>
</dbReference>
<feature type="transmembrane region" description="Helical" evidence="14">
    <location>
        <begin position="6"/>
        <end position="26"/>
    </location>
</feature>
<evidence type="ECO:0000256" key="14">
    <source>
        <dbReference type="SAM" id="Phobius"/>
    </source>
</evidence>
<comment type="similarity">
    <text evidence="3">Belongs to the metallo-beta-lactamase superfamily. Glyoxalase II family.</text>
</comment>
<dbReference type="PANTHER" id="PTHR43084:SF1">
    <property type="entry name" value="PERSULFIDE DIOXYGENASE ETHE1, MITOCHONDRIAL"/>
    <property type="match status" value="1"/>
</dbReference>
<reference evidence="16" key="1">
    <citation type="submission" date="2021-01" db="EMBL/GenBank/DDBJ databases">
        <authorList>
            <person name="Corre E."/>
            <person name="Pelletier E."/>
            <person name="Niang G."/>
            <person name="Scheremetjew M."/>
            <person name="Finn R."/>
            <person name="Kale V."/>
            <person name="Holt S."/>
            <person name="Cochrane G."/>
            <person name="Meng A."/>
            <person name="Brown T."/>
            <person name="Cohen L."/>
        </authorList>
    </citation>
    <scope>NUCLEOTIDE SEQUENCE</scope>
    <source>
        <strain evidence="16">RCC1693</strain>
    </source>
</reference>
<dbReference type="GO" id="GO:0050313">
    <property type="term" value="F:sulfur dioxygenase activity"/>
    <property type="evidence" value="ECO:0007669"/>
    <property type="project" value="UniProtKB-EC"/>
</dbReference>